<feature type="region of interest" description="Disordered" evidence="2">
    <location>
        <begin position="1023"/>
        <end position="1058"/>
    </location>
</feature>
<keyword evidence="3" id="KW-1133">Transmembrane helix</keyword>
<evidence type="ECO:0000256" key="2">
    <source>
        <dbReference type="SAM" id="MobiDB-lite"/>
    </source>
</evidence>
<dbReference type="Pfam" id="PF00787">
    <property type="entry name" value="PX"/>
    <property type="match status" value="1"/>
</dbReference>
<dbReference type="PROSITE" id="PS50195">
    <property type="entry name" value="PX"/>
    <property type="match status" value="1"/>
</dbReference>
<protein>
    <submittedName>
        <fullName evidence="6">Sorting nexin-29</fullName>
    </submittedName>
</protein>
<dbReference type="SMART" id="SM00593">
    <property type="entry name" value="RUN"/>
    <property type="match status" value="1"/>
</dbReference>
<feature type="transmembrane region" description="Helical" evidence="3">
    <location>
        <begin position="25"/>
        <end position="45"/>
    </location>
</feature>
<dbReference type="Pfam" id="PF02759">
    <property type="entry name" value="RUN"/>
    <property type="match status" value="1"/>
</dbReference>
<dbReference type="SMART" id="SM00312">
    <property type="entry name" value="PX"/>
    <property type="match status" value="1"/>
</dbReference>
<dbReference type="CDD" id="cd17689">
    <property type="entry name" value="RUN_SNX29"/>
    <property type="match status" value="1"/>
</dbReference>
<dbReference type="InterPro" id="IPR004012">
    <property type="entry name" value="Run_dom"/>
</dbReference>
<gene>
    <name evidence="6" type="ORF">JOB18_040974</name>
</gene>
<dbReference type="InterPro" id="IPR001683">
    <property type="entry name" value="PX_dom"/>
</dbReference>
<dbReference type="AlphaFoldDB" id="A0AAV6RSJ1"/>
<dbReference type="PANTHER" id="PTHR47194:SF3">
    <property type="entry name" value="SORTING NEXIN 29"/>
    <property type="match status" value="1"/>
</dbReference>
<evidence type="ECO:0000259" key="5">
    <source>
        <dbReference type="PROSITE" id="PS50826"/>
    </source>
</evidence>
<name>A0AAV6RSJ1_SOLSE</name>
<evidence type="ECO:0000313" key="7">
    <source>
        <dbReference type="Proteomes" id="UP000693946"/>
    </source>
</evidence>
<feature type="domain" description="PX" evidence="4">
    <location>
        <begin position="900"/>
        <end position="1023"/>
    </location>
</feature>
<dbReference type="GO" id="GO:0035091">
    <property type="term" value="F:phosphatidylinositol binding"/>
    <property type="evidence" value="ECO:0007669"/>
    <property type="project" value="InterPro"/>
</dbReference>
<keyword evidence="1" id="KW-0175">Coiled coil</keyword>
<keyword evidence="3" id="KW-0472">Membrane</keyword>
<feature type="region of interest" description="Disordered" evidence="2">
    <location>
        <begin position="113"/>
        <end position="135"/>
    </location>
</feature>
<reference evidence="6 7" key="1">
    <citation type="journal article" date="2021" name="Sci. Rep.">
        <title>Chromosome anchoring in Senegalese sole (Solea senegalensis) reveals sex-associated markers and genome rearrangements in flatfish.</title>
        <authorList>
            <person name="Guerrero-Cozar I."/>
            <person name="Gomez-Garrido J."/>
            <person name="Berbel C."/>
            <person name="Martinez-Blanch J.F."/>
            <person name="Alioto T."/>
            <person name="Claros M.G."/>
            <person name="Gagnaire P.A."/>
            <person name="Manchado M."/>
        </authorList>
    </citation>
    <scope>NUCLEOTIDE SEQUENCE [LARGE SCALE GENOMIC DNA]</scope>
    <source>
        <strain evidence="6">Sse05_10M</strain>
    </source>
</reference>
<keyword evidence="7" id="KW-1185">Reference proteome</keyword>
<dbReference type="PROSITE" id="PS50826">
    <property type="entry name" value="RUN"/>
    <property type="match status" value="1"/>
</dbReference>
<dbReference type="Proteomes" id="UP000693946">
    <property type="component" value="Linkage Group LG18"/>
</dbReference>
<feature type="region of interest" description="Disordered" evidence="2">
    <location>
        <begin position="463"/>
        <end position="492"/>
    </location>
</feature>
<dbReference type="CDD" id="cd07277">
    <property type="entry name" value="PX_RUN"/>
    <property type="match status" value="1"/>
</dbReference>
<dbReference type="InterPro" id="IPR047329">
    <property type="entry name" value="RUN_SNX29"/>
</dbReference>
<feature type="compositionally biased region" description="Acidic residues" evidence="2">
    <location>
        <begin position="505"/>
        <end position="520"/>
    </location>
</feature>
<evidence type="ECO:0000313" key="6">
    <source>
        <dbReference type="EMBL" id="KAG7507658.1"/>
    </source>
</evidence>
<dbReference type="InterPro" id="IPR029365">
    <property type="entry name" value="TMEM238"/>
</dbReference>
<evidence type="ECO:0000256" key="1">
    <source>
        <dbReference type="SAM" id="Coils"/>
    </source>
</evidence>
<feature type="region of interest" description="Disordered" evidence="2">
    <location>
        <begin position="576"/>
        <end position="619"/>
    </location>
</feature>
<proteinExistence type="predicted"/>
<feature type="region of interest" description="Disordered" evidence="2">
    <location>
        <begin position="505"/>
        <end position="556"/>
    </location>
</feature>
<dbReference type="PANTHER" id="PTHR47194">
    <property type="entry name" value="SORTING NEXIN-29-RELATED"/>
    <property type="match status" value="1"/>
</dbReference>
<dbReference type="EMBL" id="JAGKHQ010000010">
    <property type="protein sequence ID" value="KAG7507658.1"/>
    <property type="molecule type" value="Genomic_DNA"/>
</dbReference>
<evidence type="ECO:0000259" key="4">
    <source>
        <dbReference type="PROSITE" id="PS50195"/>
    </source>
</evidence>
<accession>A0AAV6RSJ1</accession>
<feature type="compositionally biased region" description="Polar residues" evidence="2">
    <location>
        <begin position="1023"/>
        <end position="1037"/>
    </location>
</feature>
<keyword evidence="3" id="KW-0812">Transmembrane</keyword>
<sequence>MSTSVQVELVMEKSYGGVGRCKCSFWFAVAHDILGILIMMVGVFGGLVIHDLFIYAGAIIIFLSLIWWVFWYSGNIDVPPEELEDDVGMMKLKERGLSRTVRRVTSRLSNGIRNSFRRNGRSSSSSSRNDRPSHCGGDVALSTVSAHVNSSRELCHRLQTDKTRTFPRTFLTPDSLTSPNLHSGVSGAPFIRLRCREQLLHVRECVAQFPPQASTFTGLAFRMNGTQQSDTKRQRLLERLLDAVKQCQIRFGGRKEIATDSDSRVICLCAQFETVLQHGLKKSRGLALTAAALKQAAGFSSKTEAAELTFWFYVKEHLNRHELQRFYSLRHISTELGRGRAWLRCALNEHSLERYLHTLLADRSRLGTYYEDWAFILDEERASMLPTMAAGLNSILFAINIDNSDLNGSAMRGGAAGGGGGGSSVTHLLKESTQGIGSLWKESTQGVSSLLREISTATAVVPGFTPRVDGASDPLPVVPRSTSADSGLKRERRRKKKITNIISFDDDLDGGAEDEEDGDEDSQKMGALRKSHTAPAHSSVEEGIDPLGPTFSHSPAQNGLIESGIVSWVGSPHPCRTSPIAAPPLPDSKRIDNEEEEEEVYKSRVQTQEEERNSSDQVVVGSLSSVSTWSPLQMMADHSSSDVLIPLNPADPQPDTAAFPARCESTGPVANCESSRTELTFNMESSPPAQPAPLCSALPTSALPESMTVVELRQAIVAMMNRKDELEEQNTSLRSLLDGEMEHSAGLRQETDLLKRKLAELEERHSAKVQALARENEVLKVQLKKYVGAVQMLKREGSEGNDALSVLRSSEEQTPVPQNKFMGDAEELAASYERKLIEVAEMHGELIEFNERLYRTLMAKDHLIVQMRQELIDLRGPLPGDLSQTSDDPSLSDFETAHRALINVWIPSVFLQGRAANAYHVYQVYIRILDNEWNVYRRYTEFRELHNHLRAKFPQVDAFNFPPKKAIGNKDAKFVEERRKQLQGYLRTVMNKLVQTLPEFTACPTKETLLSLLPFCLDTPQANDNVAKTPRSKNSSRFPRLGRSRNQETRPEPQSGDL</sequence>
<comment type="caution">
    <text evidence="6">The sequence shown here is derived from an EMBL/GenBank/DDBJ whole genome shotgun (WGS) entry which is preliminary data.</text>
</comment>
<feature type="transmembrane region" description="Helical" evidence="3">
    <location>
        <begin position="52"/>
        <end position="71"/>
    </location>
</feature>
<dbReference type="Pfam" id="PF15125">
    <property type="entry name" value="TMEM238"/>
    <property type="match status" value="1"/>
</dbReference>
<feature type="domain" description="RUN" evidence="5">
    <location>
        <begin position="259"/>
        <end position="404"/>
    </location>
</feature>
<dbReference type="InterPro" id="IPR037916">
    <property type="entry name" value="SNX29_PX"/>
</dbReference>
<organism evidence="6 7">
    <name type="scientific">Solea senegalensis</name>
    <name type="common">Senegalese sole</name>
    <dbReference type="NCBI Taxonomy" id="28829"/>
    <lineage>
        <taxon>Eukaryota</taxon>
        <taxon>Metazoa</taxon>
        <taxon>Chordata</taxon>
        <taxon>Craniata</taxon>
        <taxon>Vertebrata</taxon>
        <taxon>Euteleostomi</taxon>
        <taxon>Actinopterygii</taxon>
        <taxon>Neopterygii</taxon>
        <taxon>Teleostei</taxon>
        <taxon>Neoteleostei</taxon>
        <taxon>Acanthomorphata</taxon>
        <taxon>Carangaria</taxon>
        <taxon>Pleuronectiformes</taxon>
        <taxon>Pleuronectoidei</taxon>
        <taxon>Soleidae</taxon>
        <taxon>Solea</taxon>
    </lineage>
</organism>
<feature type="coiled-coil region" evidence="1">
    <location>
        <begin position="709"/>
        <end position="764"/>
    </location>
</feature>
<evidence type="ECO:0000256" key="3">
    <source>
        <dbReference type="SAM" id="Phobius"/>
    </source>
</evidence>